<dbReference type="PANTHER" id="PTHR35004">
    <property type="entry name" value="TRANSPOSASE RV3428C-RELATED"/>
    <property type="match status" value="1"/>
</dbReference>
<accession>A0AAI9J4D7</accession>
<dbReference type="SUPFAM" id="SSF46689">
    <property type="entry name" value="Homeodomain-like"/>
    <property type="match status" value="1"/>
</dbReference>
<evidence type="ECO:0000256" key="1">
    <source>
        <dbReference type="SAM" id="MobiDB-lite"/>
    </source>
</evidence>
<dbReference type="InterPro" id="IPR009057">
    <property type="entry name" value="Homeodomain-like_sf"/>
</dbReference>
<feature type="domain" description="Integrase catalytic" evidence="2">
    <location>
        <begin position="128"/>
        <end position="323"/>
    </location>
</feature>
<dbReference type="GO" id="GO:0015074">
    <property type="term" value="P:DNA integration"/>
    <property type="evidence" value="ECO:0007669"/>
    <property type="project" value="InterPro"/>
</dbReference>
<dbReference type="InterPro" id="IPR001584">
    <property type="entry name" value="Integrase_cat-core"/>
</dbReference>
<evidence type="ECO:0000313" key="3">
    <source>
        <dbReference type="EMBL" id="ETH32602.1"/>
    </source>
</evidence>
<organism evidence="3 4">
    <name type="scientific">Bordetella pertussis CHLA-26</name>
    <dbReference type="NCBI Taxonomy" id="1331284"/>
    <lineage>
        <taxon>Bacteria</taxon>
        <taxon>Pseudomonadati</taxon>
        <taxon>Pseudomonadota</taxon>
        <taxon>Betaproteobacteria</taxon>
        <taxon>Burkholderiales</taxon>
        <taxon>Alcaligenaceae</taxon>
        <taxon>Bordetella</taxon>
    </lineage>
</organism>
<comment type="caution">
    <text evidence="3">The sequence shown here is derived from an EMBL/GenBank/DDBJ whole genome shotgun (WGS) entry which is preliminary data.</text>
</comment>
<dbReference type="Pfam" id="PF13011">
    <property type="entry name" value="LZ_Tnp_IS481"/>
    <property type="match status" value="1"/>
</dbReference>
<dbReference type="SUPFAM" id="SSF53098">
    <property type="entry name" value="Ribonuclease H-like"/>
    <property type="match status" value="1"/>
</dbReference>
<gene>
    <name evidence="3" type="ORF">L566_2252</name>
</gene>
<dbReference type="AlphaFoldDB" id="A0AAI9J4D7"/>
<dbReference type="NCBIfam" id="NF033577">
    <property type="entry name" value="transpos_IS481"/>
    <property type="match status" value="1"/>
</dbReference>
<dbReference type="InterPro" id="IPR036397">
    <property type="entry name" value="RNaseH_sf"/>
</dbReference>
<dbReference type="PANTHER" id="PTHR35004:SF7">
    <property type="entry name" value="INTEGRASE PROTEIN"/>
    <property type="match status" value="1"/>
</dbReference>
<evidence type="ECO:0000313" key="4">
    <source>
        <dbReference type="Proteomes" id="UP000018679"/>
    </source>
</evidence>
<dbReference type="InterPro" id="IPR024967">
    <property type="entry name" value="DNA-bd_IS481-type"/>
</dbReference>
<dbReference type="Pfam" id="PF00665">
    <property type="entry name" value="rve"/>
    <property type="match status" value="1"/>
</dbReference>
<dbReference type="PROSITE" id="PS50994">
    <property type="entry name" value="INTEGRASE"/>
    <property type="match status" value="1"/>
</dbReference>
<dbReference type="InterPro" id="IPR047656">
    <property type="entry name" value="IS481-like_transpos"/>
</dbReference>
<dbReference type="Gene3D" id="3.30.420.10">
    <property type="entry name" value="Ribonuclease H-like superfamily/Ribonuclease H"/>
    <property type="match status" value="1"/>
</dbReference>
<dbReference type="Proteomes" id="UP000018679">
    <property type="component" value="Unassembled WGS sequence"/>
</dbReference>
<proteinExistence type="predicted"/>
<evidence type="ECO:0000259" key="2">
    <source>
        <dbReference type="PROSITE" id="PS50994"/>
    </source>
</evidence>
<dbReference type="InterPro" id="IPR012337">
    <property type="entry name" value="RNaseH-like_sf"/>
</dbReference>
<protein>
    <submittedName>
        <fullName evidence="3">Transposase, IS481 family</fullName>
    </submittedName>
</protein>
<name>A0AAI9J4D7_BORPT</name>
<dbReference type="GO" id="GO:0003677">
    <property type="term" value="F:DNA binding"/>
    <property type="evidence" value="ECO:0007669"/>
    <property type="project" value="InterPro"/>
</dbReference>
<dbReference type="EMBL" id="AXSB02000006">
    <property type="protein sequence ID" value="ETH32602.1"/>
    <property type="molecule type" value="Genomic_DNA"/>
</dbReference>
<feature type="region of interest" description="Disordered" evidence="1">
    <location>
        <begin position="294"/>
        <end position="325"/>
    </location>
</feature>
<feature type="compositionally biased region" description="Polar residues" evidence="1">
    <location>
        <begin position="300"/>
        <end position="325"/>
    </location>
</feature>
<dbReference type="Gene3D" id="1.10.260.40">
    <property type="entry name" value="lambda repressor-like DNA-binding domains"/>
    <property type="match status" value="1"/>
</dbReference>
<dbReference type="InterPro" id="IPR010982">
    <property type="entry name" value="Lambda_DNA-bd_dom_sf"/>
</dbReference>
<sequence length="325" mass="36075">MNTHKHARLTFLRRLEMVQQLIAHQVCVPEAARAYGVTAPTVRKWLGRFLAQGQAGLADASSRPTVSPRAIAPAKALAIVELRRKRLTQARIAQALGVSASTVSRVLARAGLSHLADLEPAEPVVRYEHQAPGDLLHIDIKKLGRIQRPGHRVTGNRRDTVEGAGWDFVFVAIDDHARVAFTDIHPDERFPSAVQFLKDAVAYYQRLGVTIQRLLTDNGSAFRSRAFAALCHELGIKHRFTRPYRPQTNGKAERFIQSALREWAYAHTYQNSEHRADAMSWASSTALPDLTAHRPMARPNASSSRPCVSGLTLTPTRTPNTEPMP</sequence>
<reference evidence="3 4" key="1">
    <citation type="journal article" date="2013" name="Genome Announc.">
        <title>Genome Sequences of 28 Bordetella pertussis U.S. Outbreak Strains Dating from 2010 to 2012.</title>
        <authorList>
            <person name="Harvill E.T."/>
            <person name="Goodfield L.L."/>
            <person name="Ivanov Y."/>
            <person name="Meyer J.A."/>
            <person name="Newth C."/>
            <person name="Cassiday P."/>
            <person name="Tondella M.L."/>
            <person name="Liao P."/>
            <person name="Zimmerman J."/>
            <person name="Meert K."/>
            <person name="Wessel D."/>
            <person name="Berger J."/>
            <person name="Dean J.M."/>
            <person name="Holubkov R."/>
            <person name="Burr J."/>
            <person name="Liu T."/>
            <person name="Brinkac L."/>
            <person name="Kim M."/>
            <person name="Losada L."/>
        </authorList>
    </citation>
    <scope>NUCLEOTIDE SEQUENCE [LARGE SCALE GENOMIC DNA]</scope>
    <source>
        <strain evidence="3 4">CHLA-26</strain>
    </source>
</reference>